<accession>A0A5N5RCG0</accession>
<dbReference type="GO" id="GO:0016758">
    <property type="term" value="F:hexosyltransferase activity"/>
    <property type="evidence" value="ECO:0007669"/>
    <property type="project" value="UniProtKB-ARBA"/>
</dbReference>
<evidence type="ECO:0000313" key="2">
    <source>
        <dbReference type="EMBL" id="KAB5604165.1"/>
    </source>
</evidence>
<organism evidence="2 3">
    <name type="scientific">Bifidobacterium jacchi</name>
    <dbReference type="NCBI Taxonomy" id="2490545"/>
    <lineage>
        <taxon>Bacteria</taxon>
        <taxon>Bacillati</taxon>
        <taxon>Actinomycetota</taxon>
        <taxon>Actinomycetes</taxon>
        <taxon>Bifidobacteriales</taxon>
        <taxon>Bifidobacteriaceae</taxon>
        <taxon>Bifidobacterium</taxon>
    </lineage>
</organism>
<evidence type="ECO:0000313" key="3">
    <source>
        <dbReference type="Proteomes" id="UP000326336"/>
    </source>
</evidence>
<name>A0A5N5RCG0_9BIFI</name>
<dbReference type="SUPFAM" id="SSF53448">
    <property type="entry name" value="Nucleotide-diphospho-sugar transferases"/>
    <property type="match status" value="1"/>
</dbReference>
<dbReference type="PANTHER" id="PTHR22916">
    <property type="entry name" value="GLYCOSYLTRANSFERASE"/>
    <property type="match status" value="1"/>
</dbReference>
<comment type="caution">
    <text evidence="2">The sequence shown here is derived from an EMBL/GenBank/DDBJ whole genome shotgun (WGS) entry which is preliminary data.</text>
</comment>
<sequence>MCSVSVIMPTYNRAGLIGRSIDSILLQDYTNFELIIVDDGSTDNTKEIVREFADPRIRYVYQKNQGACVARNLGVSIAKGNIIAFQDSDDVWLPGKLSVQLSNMAANGSDIDICQMRTISATGETLNMKPSNKLVRKGLNYPTILEANFISTQMIVAKKSVLTENKFDSLMPRFQDWDLAIRLLKRGNKLSYSKKVLVEQYISSDSISLNGEKAYCGYSILEKKYKTDLQQNRKEYANFLYYKFRVCGDSLSLGERRDLLKTSIKYFPNIRNILWYCKLLAED</sequence>
<keyword evidence="2" id="KW-0808">Transferase</keyword>
<dbReference type="Proteomes" id="UP000326336">
    <property type="component" value="Unassembled WGS sequence"/>
</dbReference>
<dbReference type="Gene3D" id="3.90.550.10">
    <property type="entry name" value="Spore Coat Polysaccharide Biosynthesis Protein SpsA, Chain A"/>
    <property type="match status" value="1"/>
</dbReference>
<proteinExistence type="predicted"/>
<dbReference type="Pfam" id="PF00535">
    <property type="entry name" value="Glycos_transf_2"/>
    <property type="match status" value="1"/>
</dbReference>
<keyword evidence="3" id="KW-1185">Reference proteome</keyword>
<dbReference type="EMBL" id="RQSP01000063">
    <property type="protein sequence ID" value="KAB5604165.1"/>
    <property type="molecule type" value="Genomic_DNA"/>
</dbReference>
<dbReference type="PANTHER" id="PTHR22916:SF3">
    <property type="entry name" value="UDP-GLCNAC:BETAGAL BETA-1,3-N-ACETYLGLUCOSAMINYLTRANSFERASE-LIKE PROTEIN 1"/>
    <property type="match status" value="1"/>
</dbReference>
<dbReference type="CDD" id="cd00761">
    <property type="entry name" value="Glyco_tranf_GTA_type"/>
    <property type="match status" value="1"/>
</dbReference>
<dbReference type="InterPro" id="IPR029044">
    <property type="entry name" value="Nucleotide-diphossugar_trans"/>
</dbReference>
<dbReference type="AlphaFoldDB" id="A0A5N5RCG0"/>
<reference evidence="2 3" key="1">
    <citation type="journal article" date="2019" name="Int. J. Syst. Evol. Microbiol.">
        <title>Bifidobacterium jacchi sp. nov., isolated from the faeces of a baby common marmoset (Callithrix jacchus).</title>
        <authorList>
            <person name="Modesto M."/>
            <person name="Watanabe K."/>
            <person name="Arita M."/>
            <person name="Satti M."/>
            <person name="Oki K."/>
            <person name="Sciavilla P."/>
            <person name="Patavino C."/>
            <person name="Camma C."/>
            <person name="Michelini S."/>
            <person name="Sgorbati B."/>
            <person name="Mattarelli P."/>
        </authorList>
    </citation>
    <scope>NUCLEOTIDE SEQUENCE [LARGE SCALE GENOMIC DNA]</scope>
    <source>
        <strain evidence="2 3">MRM 9.3</strain>
    </source>
</reference>
<protein>
    <submittedName>
        <fullName evidence="2">Glycosyltransferase family 2 protein</fullName>
    </submittedName>
</protein>
<dbReference type="InterPro" id="IPR001173">
    <property type="entry name" value="Glyco_trans_2-like"/>
</dbReference>
<evidence type="ECO:0000259" key="1">
    <source>
        <dbReference type="Pfam" id="PF00535"/>
    </source>
</evidence>
<gene>
    <name evidence="2" type="ORF">EHS19_10040</name>
</gene>
<feature type="domain" description="Glycosyltransferase 2-like" evidence="1">
    <location>
        <begin position="5"/>
        <end position="130"/>
    </location>
</feature>
<dbReference type="OrthoDB" id="153025at2"/>